<dbReference type="KEGG" id="btrm:SAMEA390648703871"/>
<dbReference type="Proteomes" id="UP000076825">
    <property type="component" value="Chromosome 1"/>
</dbReference>
<dbReference type="OrthoDB" id="8793870at2"/>
<evidence type="ECO:0000313" key="1">
    <source>
        <dbReference type="EMBL" id="SAI73843.1"/>
    </source>
</evidence>
<dbReference type="Pfam" id="PF19759">
    <property type="entry name" value="DUF6246"/>
    <property type="match status" value="1"/>
</dbReference>
<reference evidence="1 2" key="1">
    <citation type="submission" date="2016-04" db="EMBL/GenBank/DDBJ databases">
        <authorList>
            <consortium name="Pathogen Informatics"/>
        </authorList>
    </citation>
    <scope>NUCLEOTIDE SEQUENCE [LARGE SCALE GENOMIC DNA]</scope>
    <source>
        <strain evidence="1 2">H044680328</strain>
    </source>
</reference>
<evidence type="ECO:0008006" key="3">
    <source>
        <dbReference type="Google" id="ProtNLM"/>
    </source>
</evidence>
<keyword evidence="2" id="KW-1185">Reference proteome</keyword>
<proteinExistence type="predicted"/>
<accession>A0A157SUU5</accession>
<dbReference type="RefSeq" id="WP_063492409.1">
    <property type="nucleotide sequence ID" value="NZ_CP016340.1"/>
</dbReference>
<protein>
    <recommendedName>
        <fullName evidence="3">Glycoprotein</fullName>
    </recommendedName>
</protein>
<dbReference type="InterPro" id="IPR046213">
    <property type="entry name" value="DUF6246"/>
</dbReference>
<sequence>MILTDIGEVGVHAGERTHVLRPSLYAMSRLGEPAEIVALFVSVMGEAPAMADALAVLYACSEDDLSPMFGAMEIQCDRVVYVPGLADPAQIIPIARCLLRHGVTGALDPLPRAADEEPEYVQEFDARAHVALAMAHLGIRERDAWQMTMTSLVGALRAKFPQQAPGASAPSIEETEAALEWHDRVLAKKSQ</sequence>
<evidence type="ECO:0000313" key="2">
    <source>
        <dbReference type="Proteomes" id="UP000076825"/>
    </source>
</evidence>
<dbReference type="GeneID" id="56588898"/>
<dbReference type="EMBL" id="LT546645">
    <property type="protein sequence ID" value="SAI73843.1"/>
    <property type="molecule type" value="Genomic_DNA"/>
</dbReference>
<organism evidence="1 2">
    <name type="scientific">Bordetella trematum</name>
    <dbReference type="NCBI Taxonomy" id="123899"/>
    <lineage>
        <taxon>Bacteria</taxon>
        <taxon>Pseudomonadati</taxon>
        <taxon>Pseudomonadota</taxon>
        <taxon>Betaproteobacteria</taxon>
        <taxon>Burkholderiales</taxon>
        <taxon>Alcaligenaceae</taxon>
        <taxon>Bordetella</taxon>
    </lineage>
</organism>
<dbReference type="STRING" id="123899.SAMEA3906487_03871"/>
<gene>
    <name evidence="1" type="ORF">SAMEA3906487_03871</name>
</gene>
<dbReference type="PATRIC" id="fig|123899.6.peg.3870"/>
<name>A0A157SUU5_9BORD</name>
<dbReference type="AlphaFoldDB" id="A0A157SUU5"/>